<dbReference type="Ensembl" id="ENSGMOT00000064757.1">
    <property type="protein sequence ID" value="ENSGMOP00000065242.1"/>
    <property type="gene ID" value="ENSGMOG00000032103.1"/>
</dbReference>
<reference evidence="1" key="1">
    <citation type="submission" date="2025-08" db="UniProtKB">
        <authorList>
            <consortium name="Ensembl"/>
        </authorList>
    </citation>
    <scope>IDENTIFICATION</scope>
</reference>
<organism evidence="1 2">
    <name type="scientific">Gadus morhua</name>
    <name type="common">Atlantic cod</name>
    <dbReference type="NCBI Taxonomy" id="8049"/>
    <lineage>
        <taxon>Eukaryota</taxon>
        <taxon>Metazoa</taxon>
        <taxon>Chordata</taxon>
        <taxon>Craniata</taxon>
        <taxon>Vertebrata</taxon>
        <taxon>Euteleostomi</taxon>
        <taxon>Actinopterygii</taxon>
        <taxon>Neopterygii</taxon>
        <taxon>Teleostei</taxon>
        <taxon>Neoteleostei</taxon>
        <taxon>Acanthomorphata</taxon>
        <taxon>Zeiogadaria</taxon>
        <taxon>Gadariae</taxon>
        <taxon>Gadiformes</taxon>
        <taxon>Gadoidei</taxon>
        <taxon>Gadidae</taxon>
        <taxon>Gadus</taxon>
    </lineage>
</organism>
<evidence type="ECO:0000313" key="2">
    <source>
        <dbReference type="Proteomes" id="UP000694546"/>
    </source>
</evidence>
<keyword evidence="2" id="KW-1185">Reference proteome</keyword>
<sequence length="57" mass="6789">MSLFCCFIDYSKAFDTVWRDALWHKLLKIGIEGKFLNLVINMYKNIKSWVTLSIFIN</sequence>
<evidence type="ECO:0008006" key="3">
    <source>
        <dbReference type="Google" id="ProtNLM"/>
    </source>
</evidence>
<reference evidence="1" key="2">
    <citation type="submission" date="2025-09" db="UniProtKB">
        <authorList>
            <consortium name="Ensembl"/>
        </authorList>
    </citation>
    <scope>IDENTIFICATION</scope>
</reference>
<protein>
    <recommendedName>
        <fullName evidence="3">Reverse transcriptase domain-containing protein</fullName>
    </recommendedName>
</protein>
<dbReference type="Proteomes" id="UP000694546">
    <property type="component" value="Chromosome 14"/>
</dbReference>
<dbReference type="AlphaFoldDB" id="A0A8C5CRX3"/>
<proteinExistence type="predicted"/>
<dbReference type="GeneTree" id="ENSGT01030000240051"/>
<evidence type="ECO:0000313" key="1">
    <source>
        <dbReference type="Ensembl" id="ENSGMOP00000065242.1"/>
    </source>
</evidence>
<accession>A0A8C5CRX3</accession>
<name>A0A8C5CRX3_GADMO</name>